<dbReference type="InterPro" id="IPR010730">
    <property type="entry name" value="HET"/>
</dbReference>
<dbReference type="Pfam" id="PF06985">
    <property type="entry name" value="HET"/>
    <property type="match status" value="1"/>
</dbReference>
<protein>
    <submittedName>
        <fullName evidence="2">Heterokaryon incompatibility</fullName>
    </submittedName>
</protein>
<name>A0A6A6DLD2_9PEZI</name>
<feature type="non-terminal residue" evidence="2">
    <location>
        <position position="58"/>
    </location>
</feature>
<dbReference type="PANTHER" id="PTHR33112">
    <property type="entry name" value="DOMAIN PROTEIN, PUTATIVE-RELATED"/>
    <property type="match status" value="1"/>
</dbReference>
<accession>A0A6A6DLD2</accession>
<organism evidence="2 3">
    <name type="scientific">Zopfia rhizophila CBS 207.26</name>
    <dbReference type="NCBI Taxonomy" id="1314779"/>
    <lineage>
        <taxon>Eukaryota</taxon>
        <taxon>Fungi</taxon>
        <taxon>Dikarya</taxon>
        <taxon>Ascomycota</taxon>
        <taxon>Pezizomycotina</taxon>
        <taxon>Dothideomycetes</taxon>
        <taxon>Dothideomycetes incertae sedis</taxon>
        <taxon>Zopfiaceae</taxon>
        <taxon>Zopfia</taxon>
    </lineage>
</organism>
<dbReference type="OrthoDB" id="2958217at2759"/>
<evidence type="ECO:0000259" key="1">
    <source>
        <dbReference type="Pfam" id="PF06985"/>
    </source>
</evidence>
<feature type="domain" description="Heterokaryon incompatibility" evidence="1">
    <location>
        <begin position="1"/>
        <end position="57"/>
    </location>
</feature>
<dbReference type="Proteomes" id="UP000800200">
    <property type="component" value="Unassembled WGS sequence"/>
</dbReference>
<evidence type="ECO:0000313" key="2">
    <source>
        <dbReference type="EMBL" id="KAF2179039.1"/>
    </source>
</evidence>
<evidence type="ECO:0000313" key="3">
    <source>
        <dbReference type="Proteomes" id="UP000800200"/>
    </source>
</evidence>
<dbReference type="PANTHER" id="PTHR33112:SF16">
    <property type="entry name" value="HETEROKARYON INCOMPATIBILITY DOMAIN-CONTAINING PROTEIN"/>
    <property type="match status" value="1"/>
</dbReference>
<dbReference type="EMBL" id="ML994670">
    <property type="protein sequence ID" value="KAF2179039.1"/>
    <property type="molecule type" value="Genomic_DNA"/>
</dbReference>
<feature type="non-terminal residue" evidence="2">
    <location>
        <position position="1"/>
    </location>
</feature>
<dbReference type="AlphaFoldDB" id="A0A6A6DLD2"/>
<keyword evidence="3" id="KW-1185">Reference proteome</keyword>
<sequence>LPQTIQDAISCARKLDLSYLWADSLCIVQDSPEDKAREIAQMGEVHWNTYATILATSA</sequence>
<reference evidence="2" key="1">
    <citation type="journal article" date="2020" name="Stud. Mycol.">
        <title>101 Dothideomycetes genomes: a test case for predicting lifestyles and emergence of pathogens.</title>
        <authorList>
            <person name="Haridas S."/>
            <person name="Albert R."/>
            <person name="Binder M."/>
            <person name="Bloem J."/>
            <person name="Labutti K."/>
            <person name="Salamov A."/>
            <person name="Andreopoulos B."/>
            <person name="Baker S."/>
            <person name="Barry K."/>
            <person name="Bills G."/>
            <person name="Bluhm B."/>
            <person name="Cannon C."/>
            <person name="Castanera R."/>
            <person name="Culley D."/>
            <person name="Daum C."/>
            <person name="Ezra D."/>
            <person name="Gonzalez J."/>
            <person name="Henrissat B."/>
            <person name="Kuo A."/>
            <person name="Liang C."/>
            <person name="Lipzen A."/>
            <person name="Lutzoni F."/>
            <person name="Magnuson J."/>
            <person name="Mondo S."/>
            <person name="Nolan M."/>
            <person name="Ohm R."/>
            <person name="Pangilinan J."/>
            <person name="Park H.-J."/>
            <person name="Ramirez L."/>
            <person name="Alfaro M."/>
            <person name="Sun H."/>
            <person name="Tritt A."/>
            <person name="Yoshinaga Y."/>
            <person name="Zwiers L.-H."/>
            <person name="Turgeon B."/>
            <person name="Goodwin S."/>
            <person name="Spatafora J."/>
            <person name="Crous P."/>
            <person name="Grigoriev I."/>
        </authorList>
    </citation>
    <scope>NUCLEOTIDE SEQUENCE</scope>
    <source>
        <strain evidence="2">CBS 207.26</strain>
    </source>
</reference>
<gene>
    <name evidence="2" type="ORF">K469DRAFT_516933</name>
</gene>
<proteinExistence type="predicted"/>